<dbReference type="SMART" id="SM00884">
    <property type="entry name" value="Cullin_Nedd8"/>
    <property type="match status" value="1"/>
</dbReference>
<dbReference type="Gene3D" id="1.10.10.10">
    <property type="entry name" value="Winged helix-like DNA-binding domain superfamily/Winged helix DNA-binding domain"/>
    <property type="match status" value="1"/>
</dbReference>
<dbReference type="STRING" id="36022.A0A1V2LC88"/>
<keyword evidence="6" id="KW-1185">Reference proteome</keyword>
<evidence type="ECO:0000313" key="5">
    <source>
        <dbReference type="EMBL" id="ONH68711.1"/>
    </source>
</evidence>
<name>A0A1V2LC88_CYBFA</name>
<dbReference type="PROSITE" id="PS50069">
    <property type="entry name" value="CULLIN_2"/>
    <property type="match status" value="1"/>
</dbReference>
<dbReference type="SUPFAM" id="SSF74788">
    <property type="entry name" value="Cullin repeat-like"/>
    <property type="match status" value="1"/>
</dbReference>
<evidence type="ECO:0000259" key="4">
    <source>
        <dbReference type="PROSITE" id="PS50069"/>
    </source>
</evidence>
<dbReference type="InterPro" id="IPR016159">
    <property type="entry name" value="Cullin_repeat-like_dom_sf"/>
</dbReference>
<dbReference type="InterPro" id="IPR036388">
    <property type="entry name" value="WH-like_DNA-bd_sf"/>
</dbReference>
<dbReference type="InterPro" id="IPR036317">
    <property type="entry name" value="Cullin_homology_sf"/>
</dbReference>
<proteinExistence type="inferred from homology"/>
<dbReference type="InterPro" id="IPR036390">
    <property type="entry name" value="WH_DNA-bd_sf"/>
</dbReference>
<dbReference type="OMA" id="RWNLIFY"/>
<dbReference type="Proteomes" id="UP000189513">
    <property type="component" value="Unassembled WGS sequence"/>
</dbReference>
<feature type="domain" description="Cullin family profile" evidence="4">
    <location>
        <begin position="372"/>
        <end position="594"/>
    </location>
</feature>
<accession>A0A1V2LC88</accession>
<sequence length="718" mass="83987">MSVTTKPSRRQRSRQMPTYLVSLQEQLLQSVDLVLSEPTTHIKLPVTYQRLYKSVEFLCRDRHQSQLSNTLFDKIQERTSQLLAQYQSHASDNEPLASFVILYDIIDSKLKALQKIYLFLDRTYLLHHPAKKPIIDFGMLNLYGEMVQGGQWDLLLERFISSLNDLRSNPNSELSSTLVDFWKRFYKVSKWSDIDTTILQSTQNFYRDAHNKIIDAHPSETVFDVFYDAVVREQQFWTTCELDEKVITSLKHATVSEMIFQNFQDDAPKFVLPLFQKKMYTSLVRLFQFIQNSNTKERPVLMNAVTTQWGCYIVEYVSHLITTHTDDVIEALIRSKKNLNIIVEKFLNGNVDMEYKLREFFQTALTLTHAEHVNKRLHKYIDNFFRNIEGDHDENLKVLHDIILIFKSTSNKESFMNTEYRRDLAKRLLHQTTKDITLELELLTLIEQEINPEIVHSLKSMFDDLKESKQLKENFHTISTVDFTPQILKHDKWPQNDSRVVFPDELQTLLDEFKDFYISTNDKYQKRVLKWVPNLGTMNITAHFPLGDQELQVSTSQGIVLVLFNDHDSLSFDEIKKMTKMETRSIAAALYSLTQGKYKVLTKDTVTGRYSMNATFTDKKKKRIIKIKPIQVKMKNGEVLEEEDIDTSETPLADPWAVEAFIVRLMKSETSFDHKSLIERVQSEMVTTQQVIKSCIDSLLDKEYISRVDASDLYVYIP</sequence>
<dbReference type="Pfam" id="PF26557">
    <property type="entry name" value="Cullin_AB"/>
    <property type="match status" value="1"/>
</dbReference>
<organism evidence="5 6">
    <name type="scientific">Cyberlindnera fabianii</name>
    <name type="common">Yeast</name>
    <name type="synonym">Hansenula fabianii</name>
    <dbReference type="NCBI Taxonomy" id="36022"/>
    <lineage>
        <taxon>Eukaryota</taxon>
        <taxon>Fungi</taxon>
        <taxon>Dikarya</taxon>
        <taxon>Ascomycota</taxon>
        <taxon>Saccharomycotina</taxon>
        <taxon>Saccharomycetes</taxon>
        <taxon>Phaffomycetales</taxon>
        <taxon>Phaffomycetaceae</taxon>
        <taxon>Cyberlindnera</taxon>
    </lineage>
</organism>
<evidence type="ECO:0000256" key="1">
    <source>
        <dbReference type="ARBA" id="ARBA00006019"/>
    </source>
</evidence>
<dbReference type="GO" id="GO:0031625">
    <property type="term" value="F:ubiquitin protein ligase binding"/>
    <property type="evidence" value="ECO:0007669"/>
    <property type="project" value="InterPro"/>
</dbReference>
<dbReference type="SUPFAM" id="SSF46785">
    <property type="entry name" value="Winged helix' DNA-binding domain"/>
    <property type="match status" value="1"/>
</dbReference>
<evidence type="ECO:0000256" key="3">
    <source>
        <dbReference type="RuleBase" id="RU003829"/>
    </source>
</evidence>
<protein>
    <submittedName>
        <fullName evidence="5">Cullin-4</fullName>
    </submittedName>
</protein>
<dbReference type="SUPFAM" id="SSF75632">
    <property type="entry name" value="Cullin homology domain"/>
    <property type="match status" value="1"/>
</dbReference>
<dbReference type="Gene3D" id="1.20.1310.10">
    <property type="entry name" value="Cullin Repeats"/>
    <property type="match status" value="2"/>
</dbReference>
<dbReference type="AlphaFoldDB" id="A0A1V2LC88"/>
<dbReference type="GO" id="GO:0006511">
    <property type="term" value="P:ubiquitin-dependent protein catabolic process"/>
    <property type="evidence" value="ECO:0007669"/>
    <property type="project" value="InterPro"/>
</dbReference>
<dbReference type="EMBL" id="MPUK01000002">
    <property type="protein sequence ID" value="ONH68711.1"/>
    <property type="molecule type" value="Genomic_DNA"/>
</dbReference>
<dbReference type="SMART" id="SM00182">
    <property type="entry name" value="CULLIN"/>
    <property type="match status" value="1"/>
</dbReference>
<dbReference type="VEuPathDB" id="FungiDB:BON22_1106"/>
<evidence type="ECO:0000256" key="2">
    <source>
        <dbReference type="PROSITE-ProRule" id="PRU00330"/>
    </source>
</evidence>
<gene>
    <name evidence="5" type="ORF">BON22_1106</name>
</gene>
<dbReference type="InterPro" id="IPR059120">
    <property type="entry name" value="Cullin-like_AB"/>
</dbReference>
<dbReference type="InterPro" id="IPR016158">
    <property type="entry name" value="Cullin_homology"/>
</dbReference>
<dbReference type="Pfam" id="PF00888">
    <property type="entry name" value="Cullin"/>
    <property type="match status" value="1"/>
</dbReference>
<dbReference type="Gene3D" id="3.30.230.130">
    <property type="entry name" value="Cullin, Chain C, Domain 2"/>
    <property type="match status" value="1"/>
</dbReference>
<evidence type="ECO:0000313" key="6">
    <source>
        <dbReference type="Proteomes" id="UP000189513"/>
    </source>
</evidence>
<dbReference type="InterPro" id="IPR019559">
    <property type="entry name" value="Cullin_neddylation_domain"/>
</dbReference>
<dbReference type="PANTHER" id="PTHR11932">
    <property type="entry name" value="CULLIN"/>
    <property type="match status" value="1"/>
</dbReference>
<dbReference type="InterPro" id="IPR001373">
    <property type="entry name" value="Cullin_N"/>
</dbReference>
<reference evidence="6" key="1">
    <citation type="journal article" date="2017" name="Genome Announc.">
        <title>Genome sequences of Cyberlindnera fabianii 65, Pichia kudriavzevii 129, and Saccharomyces cerevisiae 131 isolated from fermented masau fruits in Zimbabwe.</title>
        <authorList>
            <person name="van Rijswijck I.M.H."/>
            <person name="Derks M.F.L."/>
            <person name="Abee T."/>
            <person name="de Ridder D."/>
            <person name="Smid E.J."/>
        </authorList>
    </citation>
    <scope>NUCLEOTIDE SEQUENCE [LARGE SCALE GENOMIC DNA]</scope>
    <source>
        <strain evidence="6">65</strain>
    </source>
</reference>
<comment type="similarity">
    <text evidence="1 2 3">Belongs to the cullin family.</text>
</comment>
<comment type="caution">
    <text evidence="5">The sequence shown here is derived from an EMBL/GenBank/DDBJ whole genome shotgun (WGS) entry which is preliminary data.</text>
</comment>
<dbReference type="Pfam" id="PF10557">
    <property type="entry name" value="Cullin_Nedd8"/>
    <property type="match status" value="1"/>
</dbReference>
<dbReference type="InterPro" id="IPR045093">
    <property type="entry name" value="Cullin"/>
</dbReference>